<dbReference type="EMBL" id="ML741834">
    <property type="protein sequence ID" value="KAE8323131.1"/>
    <property type="molecule type" value="Genomic_DNA"/>
</dbReference>
<accession>A0A5N6WQL7</accession>
<feature type="signal peptide" evidence="1">
    <location>
        <begin position="1"/>
        <end position="21"/>
    </location>
</feature>
<keyword evidence="1" id="KW-0732">Signal</keyword>
<evidence type="ECO:0000256" key="1">
    <source>
        <dbReference type="SAM" id="SignalP"/>
    </source>
</evidence>
<keyword evidence="3" id="KW-1185">Reference proteome</keyword>
<dbReference type="AlphaFoldDB" id="A0A5N6WQL7"/>
<feature type="chain" id="PRO_5024934642" evidence="1">
    <location>
        <begin position="22"/>
        <end position="178"/>
    </location>
</feature>
<gene>
    <name evidence="2" type="ORF">BDV39DRAFT_209087</name>
</gene>
<sequence length="178" mass="19955">MNLQNYLFSLLISSIPTSITAQSNPDITASCAYPAPNTCTFYPSCLERVYHCGDSGYPLAFGNKYCTKTLEYRSLLSPAGQSWSTNAMLCLQEQLVPLLPESANQEKDCHQLERYAMATHANCFVQSGVCSLGLKDWEVIVEIIWPALLSEWRTWVSAVETAEECIGFTKWLALWHLS</sequence>
<evidence type="ECO:0000313" key="2">
    <source>
        <dbReference type="EMBL" id="KAE8323131.1"/>
    </source>
</evidence>
<protein>
    <submittedName>
        <fullName evidence="2">Uncharacterized protein</fullName>
    </submittedName>
</protein>
<organism evidence="2 3">
    <name type="scientific">Aspergillus sergii</name>
    <dbReference type="NCBI Taxonomy" id="1034303"/>
    <lineage>
        <taxon>Eukaryota</taxon>
        <taxon>Fungi</taxon>
        <taxon>Dikarya</taxon>
        <taxon>Ascomycota</taxon>
        <taxon>Pezizomycotina</taxon>
        <taxon>Eurotiomycetes</taxon>
        <taxon>Eurotiomycetidae</taxon>
        <taxon>Eurotiales</taxon>
        <taxon>Aspergillaceae</taxon>
        <taxon>Aspergillus</taxon>
        <taxon>Aspergillus subgen. Circumdati</taxon>
    </lineage>
</organism>
<name>A0A5N6WQL7_9EURO</name>
<proteinExistence type="predicted"/>
<evidence type="ECO:0000313" key="3">
    <source>
        <dbReference type="Proteomes" id="UP000325945"/>
    </source>
</evidence>
<dbReference type="Proteomes" id="UP000325945">
    <property type="component" value="Unassembled WGS sequence"/>
</dbReference>
<reference evidence="3" key="1">
    <citation type="submission" date="2019-04" db="EMBL/GenBank/DDBJ databases">
        <title>Friends and foes A comparative genomics studyof 23 Aspergillus species from section Flavi.</title>
        <authorList>
            <consortium name="DOE Joint Genome Institute"/>
            <person name="Kjaerbolling I."/>
            <person name="Vesth T."/>
            <person name="Frisvad J.C."/>
            <person name="Nybo J.L."/>
            <person name="Theobald S."/>
            <person name="Kildgaard S."/>
            <person name="Isbrandt T."/>
            <person name="Kuo A."/>
            <person name="Sato A."/>
            <person name="Lyhne E.K."/>
            <person name="Kogle M.E."/>
            <person name="Wiebenga A."/>
            <person name="Kun R.S."/>
            <person name="Lubbers R.J."/>
            <person name="Makela M.R."/>
            <person name="Barry K."/>
            <person name="Chovatia M."/>
            <person name="Clum A."/>
            <person name="Daum C."/>
            <person name="Haridas S."/>
            <person name="He G."/>
            <person name="LaButti K."/>
            <person name="Lipzen A."/>
            <person name="Mondo S."/>
            <person name="Riley R."/>
            <person name="Salamov A."/>
            <person name="Simmons B.A."/>
            <person name="Magnuson J.K."/>
            <person name="Henrissat B."/>
            <person name="Mortensen U.H."/>
            <person name="Larsen T.O."/>
            <person name="Devries R.P."/>
            <person name="Grigoriev I.V."/>
            <person name="Machida M."/>
            <person name="Baker S.E."/>
            <person name="Andersen M.R."/>
        </authorList>
    </citation>
    <scope>NUCLEOTIDE SEQUENCE [LARGE SCALE GENOMIC DNA]</scope>
    <source>
        <strain evidence="3">CBS 130017</strain>
    </source>
</reference>